<comment type="similarity">
    <text evidence="2">Belongs to the NAD(P)-dependent epimerase/dehydratase family. Dihydroflavonol-4-reductase subfamily.</text>
</comment>
<evidence type="ECO:0000313" key="4">
    <source>
        <dbReference type="EMBL" id="KAG7092757.1"/>
    </source>
</evidence>
<evidence type="ECO:0000313" key="5">
    <source>
        <dbReference type="Proteomes" id="UP001049176"/>
    </source>
</evidence>
<protein>
    <recommendedName>
        <fullName evidence="3">NAD-dependent epimerase/dehydratase domain-containing protein</fullName>
    </recommendedName>
</protein>
<accession>A0A9P7RZW0</accession>
<keyword evidence="5" id="KW-1185">Reference proteome</keyword>
<dbReference type="KEGG" id="more:E1B28_009082"/>
<dbReference type="RefSeq" id="XP_043009227.1">
    <property type="nucleotide sequence ID" value="XM_043153941.1"/>
</dbReference>
<dbReference type="GeneID" id="66078158"/>
<dbReference type="PANTHER" id="PTHR10366">
    <property type="entry name" value="NAD DEPENDENT EPIMERASE/DEHYDRATASE"/>
    <property type="match status" value="1"/>
</dbReference>
<comment type="caution">
    <text evidence="4">The sequence shown here is derived from an EMBL/GenBank/DDBJ whole genome shotgun (WGS) entry which is preliminary data.</text>
</comment>
<organism evidence="4 5">
    <name type="scientific">Marasmius oreades</name>
    <name type="common">fairy-ring Marasmius</name>
    <dbReference type="NCBI Taxonomy" id="181124"/>
    <lineage>
        <taxon>Eukaryota</taxon>
        <taxon>Fungi</taxon>
        <taxon>Dikarya</taxon>
        <taxon>Basidiomycota</taxon>
        <taxon>Agaricomycotina</taxon>
        <taxon>Agaricomycetes</taxon>
        <taxon>Agaricomycetidae</taxon>
        <taxon>Agaricales</taxon>
        <taxon>Marasmiineae</taxon>
        <taxon>Marasmiaceae</taxon>
        <taxon>Marasmius</taxon>
    </lineage>
</organism>
<evidence type="ECO:0000256" key="2">
    <source>
        <dbReference type="ARBA" id="ARBA00023445"/>
    </source>
</evidence>
<dbReference type="SUPFAM" id="SSF51735">
    <property type="entry name" value="NAD(P)-binding Rossmann-fold domains"/>
    <property type="match status" value="1"/>
</dbReference>
<feature type="domain" description="NAD-dependent epimerase/dehydratase" evidence="3">
    <location>
        <begin position="6"/>
        <end position="235"/>
    </location>
</feature>
<name>A0A9P7RZW0_9AGAR</name>
<proteinExistence type="inferred from homology"/>
<sequence length="336" mass="37715">MDAQTIFVTGSTGFIGSHVIGELLNKGYRVRCAVRPGPKADFFKSYYSSKFDESRFQVIDIPDIASSGLEAFKDVQAIIHLASPPGHASAEEIYKGSVDGTLNIVKHAERAGVQRIIITGMIQTGKLEQHLSSREEVIRCKDPFIVYESCKVISQKAVWEWATCHPHLDITYISIPLTYGPFASSFYLPKPAFPGVNRFLYQLLVPNGSYPFTGRYVDVRDVAKVHVSALRSPLASSLGERKEVTFVSPHVIDLSCAVSLLAEQRPLLKGRLITGHAPVLKEEQLKCDYGRIEMILGFRKDEFTNFEKTLLDMIDNFVEIEARWIEEGYVVEIPHY</sequence>
<evidence type="ECO:0000259" key="3">
    <source>
        <dbReference type="Pfam" id="PF01370"/>
    </source>
</evidence>
<keyword evidence="1" id="KW-0560">Oxidoreductase</keyword>
<reference evidence="4" key="1">
    <citation type="journal article" date="2021" name="Genome Biol. Evol.">
        <title>The assembled and annotated genome of the fairy-ring fungus Marasmius oreades.</title>
        <authorList>
            <person name="Hiltunen M."/>
            <person name="Ament-Velasquez S.L."/>
            <person name="Johannesson H."/>
        </authorList>
    </citation>
    <scope>NUCLEOTIDE SEQUENCE</scope>
    <source>
        <strain evidence="4">03SP1</strain>
    </source>
</reference>
<dbReference type="InterPro" id="IPR001509">
    <property type="entry name" value="Epimerase_deHydtase"/>
</dbReference>
<dbReference type="InterPro" id="IPR050425">
    <property type="entry name" value="NAD(P)_dehydrat-like"/>
</dbReference>
<dbReference type="Pfam" id="PF01370">
    <property type="entry name" value="Epimerase"/>
    <property type="match status" value="1"/>
</dbReference>
<dbReference type="EMBL" id="CM032185">
    <property type="protein sequence ID" value="KAG7092757.1"/>
    <property type="molecule type" value="Genomic_DNA"/>
</dbReference>
<evidence type="ECO:0000256" key="1">
    <source>
        <dbReference type="ARBA" id="ARBA00023002"/>
    </source>
</evidence>
<dbReference type="InterPro" id="IPR036291">
    <property type="entry name" value="NAD(P)-bd_dom_sf"/>
</dbReference>
<dbReference type="GO" id="GO:0016616">
    <property type="term" value="F:oxidoreductase activity, acting on the CH-OH group of donors, NAD or NADP as acceptor"/>
    <property type="evidence" value="ECO:0007669"/>
    <property type="project" value="TreeGrafter"/>
</dbReference>
<dbReference type="OrthoDB" id="2735536at2759"/>
<gene>
    <name evidence="4" type="ORF">E1B28_009082</name>
</gene>
<dbReference type="Proteomes" id="UP001049176">
    <property type="component" value="Chromosome 5"/>
</dbReference>
<dbReference type="AlphaFoldDB" id="A0A9P7RZW0"/>
<dbReference type="PANTHER" id="PTHR10366:SF564">
    <property type="entry name" value="STEROL-4-ALPHA-CARBOXYLATE 3-DEHYDROGENASE, DECARBOXYLATING"/>
    <property type="match status" value="1"/>
</dbReference>
<dbReference type="Gene3D" id="3.40.50.720">
    <property type="entry name" value="NAD(P)-binding Rossmann-like Domain"/>
    <property type="match status" value="1"/>
</dbReference>